<reference evidence="1 2" key="1">
    <citation type="journal article" date="2016" name="Nat. Commun.">
        <title>Thousands of microbial genomes shed light on interconnected biogeochemical processes in an aquifer system.</title>
        <authorList>
            <person name="Anantharaman K."/>
            <person name="Brown C.T."/>
            <person name="Hug L.A."/>
            <person name="Sharon I."/>
            <person name="Castelle C.J."/>
            <person name="Probst A.J."/>
            <person name="Thomas B.C."/>
            <person name="Singh A."/>
            <person name="Wilkins M.J."/>
            <person name="Karaoz U."/>
            <person name="Brodie E.L."/>
            <person name="Williams K.H."/>
            <person name="Hubbard S.S."/>
            <person name="Banfield J.F."/>
        </authorList>
    </citation>
    <scope>NUCLEOTIDE SEQUENCE [LARGE SCALE GENOMIC DNA]</scope>
</reference>
<accession>A0A1F6P949</accession>
<sequence length="62" mass="7178">MDKKPKQNKGKKSNRAEHYKLGFAHTMPNMLTARSAPFILEALKRGNFCRTNYLVFPILKIL</sequence>
<dbReference type="EMBL" id="MFRA01000005">
    <property type="protein sequence ID" value="OGH92618.1"/>
    <property type="molecule type" value="Genomic_DNA"/>
</dbReference>
<name>A0A1F6P949_9BACT</name>
<dbReference type="Proteomes" id="UP000176634">
    <property type="component" value="Unassembled WGS sequence"/>
</dbReference>
<comment type="caution">
    <text evidence="1">The sequence shown here is derived from an EMBL/GenBank/DDBJ whole genome shotgun (WGS) entry which is preliminary data.</text>
</comment>
<evidence type="ECO:0000313" key="2">
    <source>
        <dbReference type="Proteomes" id="UP000176634"/>
    </source>
</evidence>
<proteinExistence type="predicted"/>
<protein>
    <submittedName>
        <fullName evidence="1">Uncharacterized protein</fullName>
    </submittedName>
</protein>
<organism evidence="1 2">
    <name type="scientific">Candidatus Magasanikbacteria bacterium RIFOXYD1_FULL_40_23</name>
    <dbReference type="NCBI Taxonomy" id="1798705"/>
    <lineage>
        <taxon>Bacteria</taxon>
        <taxon>Candidatus Magasanikiibacteriota</taxon>
    </lineage>
</organism>
<evidence type="ECO:0000313" key="1">
    <source>
        <dbReference type="EMBL" id="OGH92618.1"/>
    </source>
</evidence>
<dbReference type="AlphaFoldDB" id="A0A1F6P949"/>
<gene>
    <name evidence="1" type="ORF">A2563_03005</name>
</gene>